<evidence type="ECO:0000256" key="2">
    <source>
        <dbReference type="ARBA" id="ARBA00022777"/>
    </source>
</evidence>
<feature type="domain" description="Histidine kinase" evidence="4">
    <location>
        <begin position="159"/>
        <end position="247"/>
    </location>
</feature>
<evidence type="ECO:0000259" key="4">
    <source>
        <dbReference type="PROSITE" id="PS50109"/>
    </source>
</evidence>
<reference evidence="5 6" key="1">
    <citation type="submission" date="2022-03" db="EMBL/GenBank/DDBJ databases">
        <authorList>
            <person name="Jo J.-H."/>
            <person name="Im W.-T."/>
        </authorList>
    </citation>
    <scope>NUCLEOTIDE SEQUENCE [LARGE SCALE GENOMIC DNA]</scope>
    <source>
        <strain evidence="5 6">SM33</strain>
    </source>
</reference>
<proteinExistence type="predicted"/>
<dbReference type="InterPro" id="IPR036890">
    <property type="entry name" value="HATPase_C_sf"/>
</dbReference>
<dbReference type="EMBL" id="JAKZHW010000001">
    <property type="protein sequence ID" value="MCH8616596.1"/>
    <property type="molecule type" value="Genomic_DNA"/>
</dbReference>
<evidence type="ECO:0000256" key="1">
    <source>
        <dbReference type="ARBA" id="ARBA00022679"/>
    </source>
</evidence>
<comment type="caution">
    <text evidence="5">The sequence shown here is derived from an EMBL/GenBank/DDBJ whole genome shotgun (WGS) entry which is preliminary data.</text>
</comment>
<dbReference type="InterPro" id="IPR005467">
    <property type="entry name" value="His_kinase_dom"/>
</dbReference>
<dbReference type="RefSeq" id="WP_241447389.1">
    <property type="nucleotide sequence ID" value="NZ_JAKZHW010000001.1"/>
</dbReference>
<gene>
    <name evidence="5" type="ORF">LZ016_10860</name>
</gene>
<dbReference type="PANTHER" id="PTHR24421:SF58">
    <property type="entry name" value="SIGNAL TRANSDUCTION HISTIDINE-PROTEIN KINASE_PHOSPHATASE UHPB"/>
    <property type="match status" value="1"/>
</dbReference>
<dbReference type="PANTHER" id="PTHR24421">
    <property type="entry name" value="NITRATE/NITRITE SENSOR PROTEIN NARX-RELATED"/>
    <property type="match status" value="1"/>
</dbReference>
<dbReference type="GO" id="GO:0016301">
    <property type="term" value="F:kinase activity"/>
    <property type="evidence" value="ECO:0007669"/>
    <property type="project" value="UniProtKB-KW"/>
</dbReference>
<keyword evidence="2 5" id="KW-0418">Kinase</keyword>
<evidence type="ECO:0000313" key="6">
    <source>
        <dbReference type="Proteomes" id="UP001203058"/>
    </source>
</evidence>
<evidence type="ECO:0000313" key="5">
    <source>
        <dbReference type="EMBL" id="MCH8616596.1"/>
    </source>
</evidence>
<dbReference type="Pfam" id="PF07730">
    <property type="entry name" value="HisKA_3"/>
    <property type="match status" value="1"/>
</dbReference>
<dbReference type="Pfam" id="PF02518">
    <property type="entry name" value="HATPase_c"/>
    <property type="match status" value="1"/>
</dbReference>
<keyword evidence="3" id="KW-0902">Two-component regulatory system</keyword>
<keyword evidence="6" id="KW-1185">Reference proteome</keyword>
<organism evidence="5 6">
    <name type="scientific">Sphingomonas telluris</name>
    <dbReference type="NCBI Taxonomy" id="2907998"/>
    <lineage>
        <taxon>Bacteria</taxon>
        <taxon>Pseudomonadati</taxon>
        <taxon>Pseudomonadota</taxon>
        <taxon>Alphaproteobacteria</taxon>
        <taxon>Sphingomonadales</taxon>
        <taxon>Sphingomonadaceae</taxon>
        <taxon>Sphingomonas</taxon>
    </lineage>
</organism>
<dbReference type="CDD" id="cd16917">
    <property type="entry name" value="HATPase_UhpB-NarQ-NarX-like"/>
    <property type="match status" value="1"/>
</dbReference>
<dbReference type="InterPro" id="IPR011712">
    <property type="entry name" value="Sig_transdc_His_kin_sub3_dim/P"/>
</dbReference>
<accession>A0ABS9VNN9</accession>
<dbReference type="SUPFAM" id="SSF55874">
    <property type="entry name" value="ATPase domain of HSP90 chaperone/DNA topoisomerase II/histidine kinase"/>
    <property type="match status" value="1"/>
</dbReference>
<evidence type="ECO:0000256" key="3">
    <source>
        <dbReference type="ARBA" id="ARBA00023012"/>
    </source>
</evidence>
<dbReference type="Gene3D" id="1.20.5.1930">
    <property type="match status" value="1"/>
</dbReference>
<keyword evidence="1" id="KW-0808">Transferase</keyword>
<name>A0ABS9VNN9_9SPHN</name>
<sequence>MSQSWNSIQPTYADDSAASHDIAAHGDDRLLDWRADEGVELDELLSIHEYERQRLGQELHDSAGQLLVSAQLSVAHLRVVDANSGHSELIDDISETLGEISKQIRALAFLHYPAELADRGLGSAVECLVRGFAKRTGITTSFEAVGDFARIGERSATALLRIAQEALVNIHRHAHAESASVSLKMCSRSAELTVRDDGVGIPEEGLTHPQGIGLKGMQHRVGKLRGRLRVSNMRPGTEIFASVPVAA</sequence>
<dbReference type="InterPro" id="IPR003594">
    <property type="entry name" value="HATPase_dom"/>
</dbReference>
<dbReference type="Gene3D" id="3.30.565.10">
    <property type="entry name" value="Histidine kinase-like ATPase, C-terminal domain"/>
    <property type="match status" value="1"/>
</dbReference>
<dbReference type="SMART" id="SM00387">
    <property type="entry name" value="HATPase_c"/>
    <property type="match status" value="1"/>
</dbReference>
<protein>
    <submittedName>
        <fullName evidence="5">Histidine kinase</fullName>
    </submittedName>
</protein>
<dbReference type="Proteomes" id="UP001203058">
    <property type="component" value="Unassembled WGS sequence"/>
</dbReference>
<dbReference type="PROSITE" id="PS50109">
    <property type="entry name" value="HIS_KIN"/>
    <property type="match status" value="1"/>
</dbReference>
<dbReference type="InterPro" id="IPR050482">
    <property type="entry name" value="Sensor_HK_TwoCompSys"/>
</dbReference>